<reference evidence="1" key="1">
    <citation type="submission" date="2014-11" db="EMBL/GenBank/DDBJ databases">
        <authorList>
            <person name="Amaro Gonzalez C."/>
        </authorList>
    </citation>
    <scope>NUCLEOTIDE SEQUENCE</scope>
</reference>
<accession>A0A0E9UG84</accession>
<dbReference type="EMBL" id="GBXM01043801">
    <property type="protein sequence ID" value="JAH64776.1"/>
    <property type="molecule type" value="Transcribed_RNA"/>
</dbReference>
<sequence>MVSVVVCICLTKEWHYLKVWPCWSRCGLVGGSGSLWAWAIRPSS</sequence>
<protein>
    <submittedName>
        <fullName evidence="1">Uncharacterized protein</fullName>
    </submittedName>
</protein>
<dbReference type="AlphaFoldDB" id="A0A0E9UG84"/>
<name>A0A0E9UG84_ANGAN</name>
<proteinExistence type="predicted"/>
<evidence type="ECO:0000313" key="1">
    <source>
        <dbReference type="EMBL" id="JAH64776.1"/>
    </source>
</evidence>
<reference evidence="1" key="2">
    <citation type="journal article" date="2015" name="Fish Shellfish Immunol.">
        <title>Early steps in the European eel (Anguilla anguilla)-Vibrio vulnificus interaction in the gills: Role of the RtxA13 toxin.</title>
        <authorList>
            <person name="Callol A."/>
            <person name="Pajuelo D."/>
            <person name="Ebbesson L."/>
            <person name="Teles M."/>
            <person name="MacKenzie S."/>
            <person name="Amaro C."/>
        </authorList>
    </citation>
    <scope>NUCLEOTIDE SEQUENCE</scope>
</reference>
<organism evidence="1">
    <name type="scientific">Anguilla anguilla</name>
    <name type="common">European freshwater eel</name>
    <name type="synonym">Muraena anguilla</name>
    <dbReference type="NCBI Taxonomy" id="7936"/>
    <lineage>
        <taxon>Eukaryota</taxon>
        <taxon>Metazoa</taxon>
        <taxon>Chordata</taxon>
        <taxon>Craniata</taxon>
        <taxon>Vertebrata</taxon>
        <taxon>Euteleostomi</taxon>
        <taxon>Actinopterygii</taxon>
        <taxon>Neopterygii</taxon>
        <taxon>Teleostei</taxon>
        <taxon>Anguilliformes</taxon>
        <taxon>Anguillidae</taxon>
        <taxon>Anguilla</taxon>
    </lineage>
</organism>